<protein>
    <submittedName>
        <fullName evidence="6">Uncharacterized protein</fullName>
    </submittedName>
</protein>
<dbReference type="EMBL" id="PYDT01000001">
    <property type="protein sequence ID" value="THU73508.1"/>
    <property type="molecule type" value="Genomic_DNA"/>
</dbReference>
<dbReference type="InterPro" id="IPR044174">
    <property type="entry name" value="BC10-like"/>
</dbReference>
<proteinExistence type="predicted"/>
<evidence type="ECO:0000256" key="3">
    <source>
        <dbReference type="ARBA" id="ARBA00022679"/>
    </source>
</evidence>
<name>A0A4S8KEE4_MUSBA</name>
<keyword evidence="5" id="KW-0325">Glycoprotein</keyword>
<dbReference type="GO" id="GO:0016020">
    <property type="term" value="C:membrane"/>
    <property type="evidence" value="ECO:0007669"/>
    <property type="project" value="UniProtKB-SubCell"/>
</dbReference>
<evidence type="ECO:0000313" key="7">
    <source>
        <dbReference type="Proteomes" id="UP000317650"/>
    </source>
</evidence>
<comment type="caution">
    <text evidence="6">The sequence shown here is derived from an EMBL/GenBank/DDBJ whole genome shotgun (WGS) entry which is preliminary data.</text>
</comment>
<keyword evidence="3" id="KW-0808">Transferase</keyword>
<keyword evidence="2" id="KW-0328">Glycosyltransferase</keyword>
<dbReference type="PANTHER" id="PTHR31042:SF122">
    <property type="entry name" value="CORE-2_I-BRANCHING ENZYME"/>
    <property type="match status" value="1"/>
</dbReference>
<dbReference type="Pfam" id="PF02485">
    <property type="entry name" value="Branch"/>
    <property type="match status" value="1"/>
</dbReference>
<evidence type="ECO:0000313" key="6">
    <source>
        <dbReference type="EMBL" id="THU73508.1"/>
    </source>
</evidence>
<evidence type="ECO:0000256" key="2">
    <source>
        <dbReference type="ARBA" id="ARBA00022676"/>
    </source>
</evidence>
<dbReference type="GO" id="GO:0016757">
    <property type="term" value="F:glycosyltransferase activity"/>
    <property type="evidence" value="ECO:0007669"/>
    <property type="project" value="UniProtKB-KW"/>
</dbReference>
<comment type="subcellular location">
    <subcellularLocation>
        <location evidence="1">Membrane</location>
        <topology evidence="1">Single-pass type II membrane protein</topology>
    </subcellularLocation>
</comment>
<accession>A0A4S8KEE4</accession>
<evidence type="ECO:0000256" key="5">
    <source>
        <dbReference type="ARBA" id="ARBA00023180"/>
    </source>
</evidence>
<keyword evidence="7" id="KW-1185">Reference proteome</keyword>
<evidence type="ECO:0000256" key="1">
    <source>
        <dbReference type="ARBA" id="ARBA00004606"/>
    </source>
</evidence>
<reference evidence="6 7" key="1">
    <citation type="journal article" date="2019" name="Nat. Plants">
        <title>Genome sequencing of Musa balbisiana reveals subgenome evolution and function divergence in polyploid bananas.</title>
        <authorList>
            <person name="Yao X."/>
        </authorList>
    </citation>
    <scope>NUCLEOTIDE SEQUENCE [LARGE SCALE GENOMIC DNA]</scope>
    <source>
        <strain evidence="7">cv. DH-PKW</strain>
        <tissue evidence="6">Leaves</tissue>
    </source>
</reference>
<organism evidence="6 7">
    <name type="scientific">Musa balbisiana</name>
    <name type="common">Banana</name>
    <dbReference type="NCBI Taxonomy" id="52838"/>
    <lineage>
        <taxon>Eukaryota</taxon>
        <taxon>Viridiplantae</taxon>
        <taxon>Streptophyta</taxon>
        <taxon>Embryophyta</taxon>
        <taxon>Tracheophyta</taxon>
        <taxon>Spermatophyta</taxon>
        <taxon>Magnoliopsida</taxon>
        <taxon>Liliopsida</taxon>
        <taxon>Zingiberales</taxon>
        <taxon>Musaceae</taxon>
        <taxon>Musa</taxon>
    </lineage>
</organism>
<evidence type="ECO:0000256" key="4">
    <source>
        <dbReference type="ARBA" id="ARBA00023136"/>
    </source>
</evidence>
<sequence>MVDVERRLLVNTLLGVSNQRFFLLSETCITLFDFNFTYRYLIFVETFNDPSPDARGRYYWETLSNITCSLVE</sequence>
<dbReference type="PANTHER" id="PTHR31042">
    <property type="entry name" value="CORE-2/I-BRANCHING BETA-1,6-N-ACETYLGLUCOSAMINYLTRANSFERASE FAMILY PROTEIN-RELATED"/>
    <property type="match status" value="1"/>
</dbReference>
<gene>
    <name evidence="6" type="ORF">C4D60_Mb04t23620</name>
</gene>
<dbReference type="InterPro" id="IPR003406">
    <property type="entry name" value="Glyco_trans_14"/>
</dbReference>
<keyword evidence="4" id="KW-0472">Membrane</keyword>
<dbReference type="Proteomes" id="UP000317650">
    <property type="component" value="Chromosome 4"/>
</dbReference>
<dbReference type="AlphaFoldDB" id="A0A4S8KEE4"/>